<organism evidence="2 3">
    <name type="scientific">Marasmius tenuissimus</name>
    <dbReference type="NCBI Taxonomy" id="585030"/>
    <lineage>
        <taxon>Eukaryota</taxon>
        <taxon>Fungi</taxon>
        <taxon>Dikarya</taxon>
        <taxon>Basidiomycota</taxon>
        <taxon>Agaricomycotina</taxon>
        <taxon>Agaricomycetes</taxon>
        <taxon>Agaricomycetidae</taxon>
        <taxon>Agaricales</taxon>
        <taxon>Marasmiineae</taxon>
        <taxon>Marasmiaceae</taxon>
        <taxon>Marasmius</taxon>
    </lineage>
</organism>
<accession>A0ABR2ZBY7</accession>
<feature type="compositionally biased region" description="Basic and acidic residues" evidence="1">
    <location>
        <begin position="51"/>
        <end position="65"/>
    </location>
</feature>
<evidence type="ECO:0000256" key="1">
    <source>
        <dbReference type="SAM" id="MobiDB-lite"/>
    </source>
</evidence>
<gene>
    <name evidence="2" type="ORF">AAF712_014600</name>
</gene>
<evidence type="ECO:0000313" key="2">
    <source>
        <dbReference type="EMBL" id="KAL0058717.1"/>
    </source>
</evidence>
<feature type="compositionally biased region" description="Basic residues" evidence="1">
    <location>
        <begin position="141"/>
        <end position="151"/>
    </location>
</feature>
<reference evidence="2 3" key="1">
    <citation type="submission" date="2024-05" db="EMBL/GenBank/DDBJ databases">
        <title>A draft genome resource for the thread blight pathogen Marasmius tenuissimus strain MS-2.</title>
        <authorList>
            <person name="Yulfo-Soto G.E."/>
            <person name="Baruah I.K."/>
            <person name="Amoako-Attah I."/>
            <person name="Bukari Y."/>
            <person name="Meinhardt L.W."/>
            <person name="Bailey B.A."/>
            <person name="Cohen S.P."/>
        </authorList>
    </citation>
    <scope>NUCLEOTIDE SEQUENCE [LARGE SCALE GENOMIC DNA]</scope>
    <source>
        <strain evidence="2 3">MS-2</strain>
    </source>
</reference>
<name>A0ABR2ZBY7_9AGAR</name>
<feature type="region of interest" description="Disordered" evidence="1">
    <location>
        <begin position="87"/>
        <end position="157"/>
    </location>
</feature>
<protein>
    <submittedName>
        <fullName evidence="2">Uncharacterized protein</fullName>
    </submittedName>
</protein>
<dbReference type="Proteomes" id="UP001437256">
    <property type="component" value="Unassembled WGS sequence"/>
</dbReference>
<feature type="region of interest" description="Disordered" evidence="1">
    <location>
        <begin position="46"/>
        <end position="75"/>
    </location>
</feature>
<keyword evidence="3" id="KW-1185">Reference proteome</keyword>
<proteinExistence type="predicted"/>
<dbReference type="Gene3D" id="3.60.130.30">
    <property type="match status" value="1"/>
</dbReference>
<feature type="compositionally biased region" description="Basic residues" evidence="1">
    <location>
        <begin position="92"/>
        <end position="102"/>
    </location>
</feature>
<evidence type="ECO:0000313" key="3">
    <source>
        <dbReference type="Proteomes" id="UP001437256"/>
    </source>
</evidence>
<dbReference type="EMBL" id="JBBXMP010000282">
    <property type="protein sequence ID" value="KAL0058717.1"/>
    <property type="molecule type" value="Genomic_DNA"/>
</dbReference>
<sequence>MHLCKTRSGACYSPHVSYAETTLQSLLDAPSNPVIDVLDVKLDPPPFTETVDSRSNRTLAEHTSRGDPSASPSVCFDPTELAASCTMEVPAHHKKRKRKRGATSKGECSADSQHGGRSKNPRNDSPPRQTDDGKQAQQRSHIQRRVKRKQNKPGIFTSSVDALRQLANRLIGRHVATAGQAQDGISGKRNTVSTSRLEHLATSTAYTGNPRRSLPARRVWRLDELVGDGTHNFALVPYKEKVTQCITCPSTQKVFSLVVPGPKNCSSWEGDLDIAAAVIREKSLKCNFLEDDDERRGATHGVSYGISFGNGQPRPMMLNHQGARRKQVMEEIRDHRVFKRIAGHMSMAFLTWAPDLFIYYAVTMGSLLREYPDLEPPFAAAVFAAFTINFGPRTVCLPHRDSSNLALGWCAITALGNYDYRKGGHLVLWDLGMVIEFPPGCTIYIPSALICHFNTAIATDEERFSFTCYSAGGLFRWVDHGFQKEGEYKLSDLASRNALVDAFRWSVGVEHFSTLNDLRGFHQSREASS</sequence>
<comment type="caution">
    <text evidence="2">The sequence shown here is derived from an EMBL/GenBank/DDBJ whole genome shotgun (WGS) entry which is preliminary data.</text>
</comment>